<keyword evidence="2" id="KW-0677">Repeat</keyword>
<dbReference type="InterPro" id="IPR011989">
    <property type="entry name" value="ARM-like"/>
</dbReference>
<evidence type="ECO:0000256" key="4">
    <source>
        <dbReference type="ARBA" id="ARBA00031929"/>
    </source>
</evidence>
<name>A0A9W9A2W9_9AGAR</name>
<dbReference type="InterPro" id="IPR001313">
    <property type="entry name" value="Pumilio_RNA-bd_rpt"/>
</dbReference>
<dbReference type="Proteomes" id="UP001150266">
    <property type="component" value="Unassembled WGS sequence"/>
</dbReference>
<feature type="compositionally biased region" description="Basic residues" evidence="6">
    <location>
        <begin position="1"/>
        <end position="14"/>
    </location>
</feature>
<dbReference type="PROSITE" id="PS50302">
    <property type="entry name" value="PUM"/>
    <property type="match status" value="1"/>
</dbReference>
<dbReference type="GO" id="GO:0000472">
    <property type="term" value="P:endonucleolytic cleavage to generate mature 5'-end of SSU-rRNA from (SSU-rRNA, 5.8S rRNA, LSU-rRNA)"/>
    <property type="evidence" value="ECO:0007669"/>
    <property type="project" value="TreeGrafter"/>
</dbReference>
<feature type="region of interest" description="Disordered" evidence="6">
    <location>
        <begin position="497"/>
        <end position="523"/>
    </location>
</feature>
<feature type="compositionally biased region" description="Low complexity" evidence="6">
    <location>
        <begin position="723"/>
        <end position="733"/>
    </location>
</feature>
<evidence type="ECO:0000256" key="6">
    <source>
        <dbReference type="SAM" id="MobiDB-lite"/>
    </source>
</evidence>
<comment type="caution">
    <text evidence="7">The sequence shown here is derived from an EMBL/GenBank/DDBJ whole genome shotgun (WGS) entry which is preliminary data.</text>
</comment>
<evidence type="ECO:0000256" key="1">
    <source>
        <dbReference type="ARBA" id="ARBA00016427"/>
    </source>
</evidence>
<reference evidence="7" key="1">
    <citation type="submission" date="2022-08" db="EMBL/GenBank/DDBJ databases">
        <title>A Global Phylogenomic Analysis of the Shiitake Genus Lentinula.</title>
        <authorList>
            <consortium name="DOE Joint Genome Institute"/>
            <person name="Sierra-Patev S."/>
            <person name="Min B."/>
            <person name="Naranjo-Ortiz M."/>
            <person name="Looney B."/>
            <person name="Konkel Z."/>
            <person name="Slot J.C."/>
            <person name="Sakamoto Y."/>
            <person name="Steenwyk J.L."/>
            <person name="Rokas A."/>
            <person name="Carro J."/>
            <person name="Camarero S."/>
            <person name="Ferreira P."/>
            <person name="Molpeceres G."/>
            <person name="Ruiz-Duenas F.J."/>
            <person name="Serrano A."/>
            <person name="Henrissat B."/>
            <person name="Drula E."/>
            <person name="Hughes K.W."/>
            <person name="Mata J.L."/>
            <person name="Ishikawa N.K."/>
            <person name="Vargas-Isla R."/>
            <person name="Ushijima S."/>
            <person name="Smith C.A."/>
            <person name="Ahrendt S."/>
            <person name="Andreopoulos W."/>
            <person name="He G."/>
            <person name="Labutti K."/>
            <person name="Lipzen A."/>
            <person name="Ng V."/>
            <person name="Riley R."/>
            <person name="Sandor L."/>
            <person name="Barry K."/>
            <person name="Martinez A.T."/>
            <person name="Xiao Y."/>
            <person name="Gibbons J.G."/>
            <person name="Terashima K."/>
            <person name="Grigoriev I.V."/>
            <person name="Hibbett D.S."/>
        </authorList>
    </citation>
    <scope>NUCLEOTIDE SEQUENCE</scope>
    <source>
        <strain evidence="7">JLM2183</strain>
    </source>
</reference>
<feature type="compositionally biased region" description="Basic and acidic residues" evidence="6">
    <location>
        <begin position="507"/>
        <end position="519"/>
    </location>
</feature>
<dbReference type="GO" id="GO:0000447">
    <property type="term" value="P:endonucleolytic cleavage in ITS1 to separate SSU-rRNA from 5.8S rRNA and LSU-rRNA from tricistronic rRNA transcript (SSU-rRNA, 5.8S rRNA, LSU-rRNA)"/>
    <property type="evidence" value="ECO:0007669"/>
    <property type="project" value="TreeGrafter"/>
</dbReference>
<dbReference type="GO" id="GO:0030688">
    <property type="term" value="C:preribosome, small subunit precursor"/>
    <property type="evidence" value="ECO:0007669"/>
    <property type="project" value="TreeGrafter"/>
</dbReference>
<dbReference type="GO" id="GO:0000056">
    <property type="term" value="P:ribosomal small subunit export from nucleus"/>
    <property type="evidence" value="ECO:0007669"/>
    <property type="project" value="TreeGrafter"/>
</dbReference>
<dbReference type="Pfam" id="PF22493">
    <property type="entry name" value="PUF_NOP9"/>
    <property type="match status" value="1"/>
</dbReference>
<evidence type="ECO:0000313" key="8">
    <source>
        <dbReference type="Proteomes" id="UP001150266"/>
    </source>
</evidence>
<feature type="region of interest" description="Disordered" evidence="6">
    <location>
        <begin position="663"/>
        <end position="745"/>
    </location>
</feature>
<evidence type="ECO:0000256" key="3">
    <source>
        <dbReference type="ARBA" id="ARBA00030932"/>
    </source>
</evidence>
<feature type="region of interest" description="Disordered" evidence="6">
    <location>
        <begin position="1"/>
        <end position="35"/>
    </location>
</feature>
<dbReference type="GO" id="GO:0030686">
    <property type="term" value="C:90S preribosome"/>
    <property type="evidence" value="ECO:0007669"/>
    <property type="project" value="TreeGrafter"/>
</dbReference>
<dbReference type="OrthoDB" id="392571at2759"/>
<dbReference type="SMART" id="SM00025">
    <property type="entry name" value="Pumilio"/>
    <property type="match status" value="6"/>
</dbReference>
<keyword evidence="8" id="KW-1185">Reference proteome</keyword>
<gene>
    <name evidence="7" type="ORF">J3R30DRAFT_3522999</name>
</gene>
<dbReference type="GO" id="GO:0000480">
    <property type="term" value="P:endonucleolytic cleavage in 5'-ETS of tricistronic rRNA transcript (SSU-rRNA, 5.8S rRNA, LSU-rRNA)"/>
    <property type="evidence" value="ECO:0007669"/>
    <property type="project" value="TreeGrafter"/>
</dbReference>
<dbReference type="GO" id="GO:0003723">
    <property type="term" value="F:RNA binding"/>
    <property type="evidence" value="ECO:0007669"/>
    <property type="project" value="InterPro"/>
</dbReference>
<protein>
    <recommendedName>
        <fullName evidence="1">Nucleolar protein 9</fullName>
    </recommendedName>
    <alternativeName>
        <fullName evidence="3 4">Pumilio domain-containing protein NOP9</fullName>
    </alternativeName>
</protein>
<feature type="compositionally biased region" description="Basic and acidic residues" evidence="6">
    <location>
        <begin position="734"/>
        <end position="745"/>
    </location>
</feature>
<dbReference type="InterPro" id="IPR040000">
    <property type="entry name" value="NOP9"/>
</dbReference>
<dbReference type="EMBL" id="JAOTPV010000021">
    <property type="protein sequence ID" value="KAJ4472084.1"/>
    <property type="molecule type" value="Genomic_DNA"/>
</dbReference>
<feature type="repeat" description="Pumilio" evidence="5">
    <location>
        <begin position="393"/>
        <end position="428"/>
    </location>
</feature>
<evidence type="ECO:0000313" key="7">
    <source>
        <dbReference type="EMBL" id="KAJ4472084.1"/>
    </source>
</evidence>
<dbReference type="Gene3D" id="1.25.10.10">
    <property type="entry name" value="Leucine-rich Repeat Variant"/>
    <property type="match status" value="3"/>
</dbReference>
<evidence type="ECO:0000256" key="2">
    <source>
        <dbReference type="ARBA" id="ARBA00022737"/>
    </source>
</evidence>
<dbReference type="PANTHER" id="PTHR13102">
    <property type="entry name" value="NUCLEOLAR PROTEIN 9"/>
    <property type="match status" value="1"/>
</dbReference>
<dbReference type="PANTHER" id="PTHR13102:SF0">
    <property type="entry name" value="NUCLEOLAR PROTEIN 9"/>
    <property type="match status" value="1"/>
</dbReference>
<dbReference type="AlphaFoldDB" id="A0A9W9A2W9"/>
<evidence type="ECO:0000256" key="5">
    <source>
        <dbReference type="PROSITE-ProRule" id="PRU00317"/>
    </source>
</evidence>
<sequence>MPRENRKRGKKHKPKAAEQPTLYEEPPQELEFPAGPSWIVSASGEESEYDPEAPFGYVDTDVKAYFRTVDIQIRDWQESRAHIPDGDAAVDPNAEKRMFFVAALSEMRGKEKQLATDPDCSIILERMAYSMDDFVRRVFLDSLSGSYDTLVKHRFASHVCQTIFTVASETITREARGNVAPAPEASEGELRTATDLILDICKELLPSLGSLIMNPFASHVIRALLGLLCPSSNSISFDETTQGALRSKKSAHWKSRQGPLVSVFDDKKGKGKEVTARQTSPDFRAMSRKFVESIRNELGDNEIRALAADKVASPCLLMLLNVEAELEMADEHGSLMDRITVGAVSASLAQDTVSVDPSDYLGTLFRDPTSSHLLETVLSKASDKPFALIWNAYLRGKLPRLAVHPVGNFVVAKALERADASQLATAYEELQEVWEKMIVTSRTGVLRAAVDRSVALRTSEANAVEAAFSALNLVSDEDKTYLVPCMFSLKPLPVFKSARDPQSSAESIHEKKGKKDHDPSSQPSIQGSLLLQSLLKLPPPHNQLVINSLAALDSSELLKFAHNATSSRVLDVLLDSATVPIKAKRTFVQSFIGSYHILVDDRIGSRVGDRCFAFADTYLKEKIARSLIPQEQTLAGSYYGKFFSRNLNLYLLKRRPDEWKTYQSKRKADTNATITASDASNIPPTAEDSSESKKKRKREARAKDEIDELFDSAHDRKKPKSNKAAVDSPAAAKVAKEASSDNPVDKELKDVLKAIHAAPKTDFKVKGRAKHRD</sequence>
<accession>A0A9W9A2W9</accession>
<dbReference type="SUPFAM" id="SSF48371">
    <property type="entry name" value="ARM repeat"/>
    <property type="match status" value="2"/>
</dbReference>
<proteinExistence type="predicted"/>
<dbReference type="InterPro" id="IPR016024">
    <property type="entry name" value="ARM-type_fold"/>
</dbReference>
<dbReference type="GO" id="GO:0005730">
    <property type="term" value="C:nucleolus"/>
    <property type="evidence" value="ECO:0007669"/>
    <property type="project" value="TreeGrafter"/>
</dbReference>
<organism evidence="7 8">
    <name type="scientific">Lentinula aciculospora</name>
    <dbReference type="NCBI Taxonomy" id="153920"/>
    <lineage>
        <taxon>Eukaryota</taxon>
        <taxon>Fungi</taxon>
        <taxon>Dikarya</taxon>
        <taxon>Basidiomycota</taxon>
        <taxon>Agaricomycotina</taxon>
        <taxon>Agaricomycetes</taxon>
        <taxon>Agaricomycetidae</taxon>
        <taxon>Agaricales</taxon>
        <taxon>Marasmiineae</taxon>
        <taxon>Omphalotaceae</taxon>
        <taxon>Lentinula</taxon>
    </lineage>
</organism>
<feature type="compositionally biased region" description="Polar residues" evidence="6">
    <location>
        <begin position="670"/>
        <end position="683"/>
    </location>
</feature>